<evidence type="ECO:0000313" key="4">
    <source>
        <dbReference type="EMBL" id="AKN09004.1"/>
    </source>
</evidence>
<protein>
    <submittedName>
        <fullName evidence="4">Coat protein</fullName>
    </submittedName>
</protein>
<evidence type="ECO:0000256" key="2">
    <source>
        <dbReference type="ARBA" id="ARBA00022561"/>
    </source>
</evidence>
<evidence type="ECO:0000313" key="5">
    <source>
        <dbReference type="EMBL" id="AQQ73542.1"/>
    </source>
</evidence>
<dbReference type="EMBL" id="KY132099">
    <property type="protein sequence ID" value="AQQ73542.1"/>
    <property type="molecule type" value="Genomic_RNA"/>
</dbReference>
<evidence type="ECO:0000313" key="6">
    <source>
        <dbReference type="EMBL" id="BCA25719.1"/>
    </source>
</evidence>
<evidence type="ECO:0000256" key="3">
    <source>
        <dbReference type="ARBA" id="ARBA00022844"/>
    </source>
</evidence>
<comment type="subcellular location">
    <subcellularLocation>
        <location evidence="1">Virion</location>
    </subcellularLocation>
</comment>
<dbReference type="InterPro" id="IPR008879">
    <property type="entry name" value="Coat_protein_tricho/vitivirus"/>
</dbReference>
<dbReference type="EMBL" id="KM507063">
    <property type="protein sequence ID" value="AKN09004.1"/>
    <property type="molecule type" value="Genomic_RNA"/>
</dbReference>
<reference evidence="6" key="3">
    <citation type="journal article" date="2020" name="Viruses">
        <title>Updating the quarantine status of Prunus infecting viruses in Australia.</title>
        <authorList>
            <person name="Kinoti W.M."/>
            <person name="Nancarrow N."/>
            <person name="Dann A."/>
            <person name="Rodoni B.C."/>
            <person name="Constable F.E."/>
        </authorList>
    </citation>
    <scope>NUCLEOTIDE SEQUENCE</scope>
    <source>
        <strain evidence="6">VIC3</strain>
    </source>
</reference>
<dbReference type="EMBL" id="LC522986">
    <property type="protein sequence ID" value="BCA25719.1"/>
    <property type="molecule type" value="Genomic_RNA"/>
</dbReference>
<reference evidence="4" key="1">
    <citation type="journal article" date="2015" name="PLoS ONE">
        <title>Characterization of New Isolates of Apricot vein clearing-associated virus and of a New Prunus-Infecting Virus: Evidence for Recombination as a Driving Force in Betaflexiviridae Evolution.</title>
        <authorList>
            <person name="Marais A."/>
            <person name="Faure C."/>
            <person name="Mustafayev E."/>
            <person name="Candresse T."/>
        </authorList>
    </citation>
    <scope>NUCLEOTIDE SEQUENCE</scope>
    <source>
        <strain evidence="4">13025</strain>
    </source>
</reference>
<reference evidence="5" key="2">
    <citation type="submission" date="2016-11" db="EMBL/GenBank/DDBJ databases">
        <title>First report of Apricot vein clearing associated virus (AVCaV) in Australia and the first report of AVCaV infecting an ornamental plum (Prunus cerasifera).</title>
        <authorList>
            <person name="Kinoti W.M."/>
            <person name="Constable F.E."/>
            <person name="Nancarrow N."/>
            <person name="Dann A."/>
            <person name="Plummer K.M."/>
            <person name="Rodoni B."/>
        </authorList>
    </citation>
    <scope>NUCLEOTIDE SEQUENCE</scope>
    <source>
        <strain evidence="5">Tas3</strain>
    </source>
</reference>
<organism evidence="4">
    <name type="scientific">Prunevirus armeniacae</name>
    <dbReference type="NCBI Taxonomy" id="1343920"/>
    <lineage>
        <taxon>Viruses</taxon>
        <taxon>Riboviria</taxon>
        <taxon>Orthornavirae</taxon>
        <taxon>Kitrinoviricota</taxon>
        <taxon>Alsuviricetes</taxon>
        <taxon>Tymovirales</taxon>
        <taxon>Betaflexiviridae</taxon>
        <taxon>Trivirinae</taxon>
        <taxon>Prunevirus</taxon>
    </lineage>
</organism>
<evidence type="ECO:0000256" key="1">
    <source>
        <dbReference type="ARBA" id="ARBA00004328"/>
    </source>
</evidence>
<keyword evidence="2 4" id="KW-0167">Capsid protein</keyword>
<accession>A0A0H3YBP3</accession>
<proteinExistence type="predicted"/>
<keyword evidence="3" id="KW-0946">Virion</keyword>
<dbReference type="GO" id="GO:0019028">
    <property type="term" value="C:viral capsid"/>
    <property type="evidence" value="ECO:0007669"/>
    <property type="project" value="UniProtKB-KW"/>
</dbReference>
<dbReference type="Pfam" id="PF05892">
    <property type="entry name" value="Tricho_coat"/>
    <property type="match status" value="1"/>
</dbReference>
<sequence length="221" mass="25482">MSLKNQKRDAFFRDICTMTWDQFVDPTDQWALKTTVEGAARNLTADHLRRKAAILNHHLKLIAGNVAEIGANENYQWPNEDIPVPAYSPPQEQVNCAVPINLRDWVNALMLLIRNHQNRNWRQTTMREAMKSLADQALDYFLEDPTRVGHLAEKMPDFADTAREVMFDFATGLSQRHIIGPIHKNRRMAIQNAQSRLFKTEGTKMFFEARGTVDRVASYEL</sequence>
<name>A0A0H3YBP3_9VIRU</name>